<dbReference type="InterPro" id="IPR024757">
    <property type="entry name" value="FtsZ_C"/>
</dbReference>
<protein>
    <submittedName>
        <fullName evidence="5">Cell division protein FtsZ 1</fullName>
    </submittedName>
</protein>
<dbReference type="PRINTS" id="PR00423">
    <property type="entry name" value="CELLDVISFTSZ"/>
</dbReference>
<dbReference type="Gene3D" id="3.40.50.1440">
    <property type="entry name" value="Tubulin/FtsZ, GTPase domain"/>
    <property type="match status" value="1"/>
</dbReference>
<dbReference type="AlphaFoldDB" id="A0A150J7T6"/>
<dbReference type="GO" id="GO:0003924">
    <property type="term" value="F:GTPase activity"/>
    <property type="evidence" value="ECO:0007669"/>
    <property type="project" value="InterPro"/>
</dbReference>
<sequence>MEQSKKDSDSQKLKMMVIGLGDESFKIIETKPQNLDLRTLAIGYDKERLKFLKTEKKFYVNDALKNKIDLSENIQGISKVALKIEEEFSGFFNVANIVFVLTDLNNTNIKLASILLKLAKDSKAIPIPVIRADDILSSGKEVSKEKISELMKYSNSFIIREDEQRTIFSRGYSPFWEKIEGLYLSLALPSLVNIDFADFRTVISKGGACYIGVGEGKGDKKTTNSYERALKSKFDLELDDVKGALINIIGSKDLALKESTNVTGHIEERIHKNAEIIWGVSLNDNPPDILKVVIVLAGVNYPELEDYLS</sequence>
<evidence type="ECO:0000313" key="6">
    <source>
        <dbReference type="Proteomes" id="UP000075398"/>
    </source>
</evidence>
<name>A0A150J7T6_9EURY</name>
<dbReference type="InterPro" id="IPR037103">
    <property type="entry name" value="Tubulin/FtsZ-like_C"/>
</dbReference>
<dbReference type="Gene3D" id="3.30.1330.20">
    <property type="entry name" value="Tubulin/FtsZ, C-terminal domain"/>
    <property type="match status" value="1"/>
</dbReference>
<dbReference type="GO" id="GO:0005737">
    <property type="term" value="C:cytoplasm"/>
    <property type="evidence" value="ECO:0007669"/>
    <property type="project" value="TreeGrafter"/>
</dbReference>
<dbReference type="SUPFAM" id="SSF55307">
    <property type="entry name" value="Tubulin C-terminal domain-like"/>
    <property type="match status" value="1"/>
</dbReference>
<feature type="domain" description="Tubulin/FtsZ 2-layer sandwich" evidence="4">
    <location>
        <begin position="192"/>
        <end position="306"/>
    </location>
</feature>
<evidence type="ECO:0000256" key="3">
    <source>
        <dbReference type="ARBA" id="ARBA00023210"/>
    </source>
</evidence>
<dbReference type="InterPro" id="IPR008280">
    <property type="entry name" value="Tub_FtsZ_C"/>
</dbReference>
<keyword evidence="3" id="KW-0131">Cell cycle</keyword>
<keyword evidence="2" id="KW-0342">GTP-binding</keyword>
<evidence type="ECO:0000256" key="1">
    <source>
        <dbReference type="ARBA" id="ARBA00022741"/>
    </source>
</evidence>
<keyword evidence="3" id="KW-0717">Septation</keyword>
<dbReference type="SMART" id="SM00865">
    <property type="entry name" value="Tubulin_C"/>
    <property type="match status" value="1"/>
</dbReference>
<dbReference type="GO" id="GO:0005525">
    <property type="term" value="F:GTP binding"/>
    <property type="evidence" value="ECO:0007669"/>
    <property type="project" value="UniProtKB-KW"/>
</dbReference>
<dbReference type="Proteomes" id="UP000075398">
    <property type="component" value="Unassembled WGS sequence"/>
</dbReference>
<dbReference type="Pfam" id="PF12327">
    <property type="entry name" value="FtsZ_C"/>
    <property type="match status" value="1"/>
</dbReference>
<organism evidence="5 6">
    <name type="scientific">Candidatus Methanofastidiosum methylothiophilum</name>
    <dbReference type="NCBI Taxonomy" id="1705564"/>
    <lineage>
        <taxon>Archaea</taxon>
        <taxon>Methanobacteriati</taxon>
        <taxon>Methanobacteriota</taxon>
        <taxon>Stenosarchaea group</taxon>
        <taxon>Candidatus Methanofastidiosia</taxon>
        <taxon>Candidatus Methanofastidiosales</taxon>
        <taxon>Candidatus Methanofastidiosaceae</taxon>
        <taxon>Candidatus Methanofastidiosum</taxon>
    </lineage>
</organism>
<gene>
    <name evidence="5" type="primary">ftsZ1_1</name>
    <name evidence="5" type="ORF">AMQ22_00362</name>
</gene>
<accession>A0A150J7T6</accession>
<dbReference type="EMBL" id="LNGC01000008">
    <property type="protein sequence ID" value="KYC53251.1"/>
    <property type="molecule type" value="Genomic_DNA"/>
</dbReference>
<proteinExistence type="predicted"/>
<dbReference type="GO" id="GO:0051301">
    <property type="term" value="P:cell division"/>
    <property type="evidence" value="ECO:0007669"/>
    <property type="project" value="UniProtKB-KW"/>
</dbReference>
<evidence type="ECO:0000259" key="4">
    <source>
        <dbReference type="SMART" id="SM00865"/>
    </source>
</evidence>
<dbReference type="InterPro" id="IPR036525">
    <property type="entry name" value="Tubulin/FtsZ_GTPase_sf"/>
</dbReference>
<dbReference type="GO" id="GO:0032153">
    <property type="term" value="C:cell division site"/>
    <property type="evidence" value="ECO:0007669"/>
    <property type="project" value="TreeGrafter"/>
</dbReference>
<dbReference type="STRING" id="1705564.APG08_00727"/>
<keyword evidence="1" id="KW-0547">Nucleotide-binding</keyword>
<dbReference type="InterPro" id="IPR018316">
    <property type="entry name" value="Tubulin/FtsZ_2-layer-sand-dom"/>
</dbReference>
<reference evidence="5 6" key="1">
    <citation type="journal article" date="2016" name="ISME J.">
        <title>Chasing the elusive Euryarchaeota class WSA2: genomes reveal a uniquely fastidious methyl-reducing methanogen.</title>
        <authorList>
            <person name="Nobu M.K."/>
            <person name="Narihiro T."/>
            <person name="Kuroda K."/>
            <person name="Mei R."/>
            <person name="Liu W.T."/>
        </authorList>
    </citation>
    <scope>NUCLEOTIDE SEQUENCE [LARGE SCALE GENOMIC DNA]</scope>
    <source>
        <strain evidence="5">U1lsi0528_Bin055</strain>
    </source>
</reference>
<dbReference type="InterPro" id="IPR003008">
    <property type="entry name" value="Tubulin_FtsZ_GTPase"/>
</dbReference>
<dbReference type="InterPro" id="IPR045061">
    <property type="entry name" value="FtsZ/CetZ"/>
</dbReference>
<dbReference type="PANTHER" id="PTHR30314:SF3">
    <property type="entry name" value="MITOCHONDRIAL DIVISION PROTEIN FSZA"/>
    <property type="match status" value="1"/>
</dbReference>
<evidence type="ECO:0000313" key="5">
    <source>
        <dbReference type="EMBL" id="KYC53251.1"/>
    </source>
</evidence>
<comment type="caution">
    <text evidence="5">The sequence shown here is derived from an EMBL/GenBank/DDBJ whole genome shotgun (WGS) entry which is preliminary data.</text>
</comment>
<keyword evidence="5" id="KW-0132">Cell division</keyword>
<evidence type="ECO:0000256" key="2">
    <source>
        <dbReference type="ARBA" id="ARBA00023134"/>
    </source>
</evidence>
<dbReference type="PANTHER" id="PTHR30314">
    <property type="entry name" value="CELL DIVISION PROTEIN FTSZ-RELATED"/>
    <property type="match status" value="1"/>
</dbReference>